<keyword evidence="4 6" id="KW-1133">Transmembrane helix</keyword>
<dbReference type="RefSeq" id="WP_260974757.1">
    <property type="nucleotide sequence ID" value="NZ_JAOANI010000009.1"/>
</dbReference>
<dbReference type="GO" id="GO:0005886">
    <property type="term" value="C:plasma membrane"/>
    <property type="evidence" value="ECO:0007669"/>
    <property type="project" value="UniProtKB-SubCell"/>
</dbReference>
<dbReference type="InterPro" id="IPR003838">
    <property type="entry name" value="ABC3_permease_C"/>
</dbReference>
<evidence type="ECO:0000256" key="4">
    <source>
        <dbReference type="ARBA" id="ARBA00022989"/>
    </source>
</evidence>
<proteinExistence type="predicted"/>
<keyword evidence="2" id="KW-1003">Cell membrane</keyword>
<reference evidence="9" key="1">
    <citation type="journal article" date="2022" name="Front. Microbiol.">
        <title>Genome-based taxonomic rearrangement of Oceanobacter-related bacteria including the description of Thalassolituus hydrocarbonoclasticus sp. nov. and Thalassolituus pacificus sp. nov. and emended description of the genus Thalassolituus.</title>
        <authorList>
            <person name="Dong C."/>
            <person name="Wei L."/>
            <person name="Wang J."/>
            <person name="Lai Q."/>
            <person name="Huang Z."/>
            <person name="Shao Z."/>
        </authorList>
    </citation>
    <scope>NUCLEOTIDE SEQUENCE</scope>
    <source>
        <strain evidence="9">59MF3M-4</strain>
    </source>
</reference>
<evidence type="ECO:0000256" key="5">
    <source>
        <dbReference type="ARBA" id="ARBA00023136"/>
    </source>
</evidence>
<feature type="transmembrane region" description="Helical" evidence="6">
    <location>
        <begin position="289"/>
        <end position="311"/>
    </location>
</feature>
<gene>
    <name evidence="9" type="ORF">NYR02_02165</name>
</gene>
<keyword evidence="10" id="KW-1185">Reference proteome</keyword>
<accession>A0A9X3AFF6</accession>
<protein>
    <submittedName>
        <fullName evidence="9">ABC transporter permease</fullName>
    </submittedName>
</protein>
<name>A0A9X3AFF6_9GAMM</name>
<evidence type="ECO:0000256" key="3">
    <source>
        <dbReference type="ARBA" id="ARBA00022692"/>
    </source>
</evidence>
<dbReference type="InterPro" id="IPR051125">
    <property type="entry name" value="ABC-4/HrtB_transporter"/>
</dbReference>
<organism evidence="9 10">
    <name type="scientific">Thalassolituus pacificus</name>
    <dbReference type="NCBI Taxonomy" id="2975440"/>
    <lineage>
        <taxon>Bacteria</taxon>
        <taxon>Pseudomonadati</taxon>
        <taxon>Pseudomonadota</taxon>
        <taxon>Gammaproteobacteria</taxon>
        <taxon>Oceanospirillales</taxon>
        <taxon>Oceanospirillaceae</taxon>
        <taxon>Thalassolituus</taxon>
    </lineage>
</organism>
<feature type="transmembrane region" description="Helical" evidence="6">
    <location>
        <begin position="331"/>
        <end position="352"/>
    </location>
</feature>
<dbReference type="InterPro" id="IPR025857">
    <property type="entry name" value="MacB_PCD"/>
</dbReference>
<dbReference type="Proteomes" id="UP001147830">
    <property type="component" value="Unassembled WGS sequence"/>
</dbReference>
<comment type="subcellular location">
    <subcellularLocation>
        <location evidence="1">Cell membrane</location>
        <topology evidence="1">Multi-pass membrane protein</topology>
    </subcellularLocation>
</comment>
<evidence type="ECO:0000256" key="6">
    <source>
        <dbReference type="SAM" id="Phobius"/>
    </source>
</evidence>
<keyword evidence="3 6" id="KW-0812">Transmembrane</keyword>
<sequence>MLMRLAVKSLLQRKLAVALIVLAMSLSLATLLLTRSLSSELRSSFSNSISGTDLIVAARSHPLQVLLYSVFRMGTPTQAMSAERWHEIEQRPQTAWTFPIVLGDSHQGYAVIGTNDDYFRHFRYGRQQALQLSSALPEINLQQPHFAAPLQVFIGATVARERGYAVGDHLHLSHGSHGHSFMQHKEVDFVVAGILQPTGTPVDRSLHVHLQTLEALHDPQQALRLTNAEWQELPEADAISAVFVGLTSRPLLFQLQNVLNQPHQEPLTAVIPGVALSEFWQFLGNAEQLLQALSLLMLITSLLGSVAMLQVTVAGRRQEIALLRIIGARPLYLFVLLETEVLLLTLLSWLLALSMAAATQWLAQPLLAEHYGLLIEPLLNLDGSGLYAGLSIALALLAGLLPALSAYRLSLTTQH</sequence>
<feature type="transmembrane region" description="Helical" evidence="6">
    <location>
        <begin position="386"/>
        <end position="407"/>
    </location>
</feature>
<feature type="domain" description="MacB-like periplasmic core" evidence="8">
    <location>
        <begin position="18"/>
        <end position="217"/>
    </location>
</feature>
<evidence type="ECO:0000256" key="1">
    <source>
        <dbReference type="ARBA" id="ARBA00004651"/>
    </source>
</evidence>
<evidence type="ECO:0000259" key="7">
    <source>
        <dbReference type="Pfam" id="PF02687"/>
    </source>
</evidence>
<evidence type="ECO:0000313" key="10">
    <source>
        <dbReference type="Proteomes" id="UP001147830"/>
    </source>
</evidence>
<evidence type="ECO:0000259" key="8">
    <source>
        <dbReference type="Pfam" id="PF12704"/>
    </source>
</evidence>
<feature type="domain" description="ABC3 transporter permease C-terminal" evidence="7">
    <location>
        <begin position="293"/>
        <end position="410"/>
    </location>
</feature>
<comment type="caution">
    <text evidence="9">The sequence shown here is derived from an EMBL/GenBank/DDBJ whole genome shotgun (WGS) entry which is preliminary data.</text>
</comment>
<dbReference type="Pfam" id="PF12704">
    <property type="entry name" value="MacB_PCD"/>
    <property type="match status" value="1"/>
</dbReference>
<evidence type="ECO:0000313" key="9">
    <source>
        <dbReference type="EMBL" id="MCT7357826.1"/>
    </source>
</evidence>
<keyword evidence="5 6" id="KW-0472">Membrane</keyword>
<dbReference type="PANTHER" id="PTHR43738:SF2">
    <property type="entry name" value="ABC TRANSPORTER PERMEASE"/>
    <property type="match status" value="1"/>
</dbReference>
<evidence type="ECO:0000256" key="2">
    <source>
        <dbReference type="ARBA" id="ARBA00022475"/>
    </source>
</evidence>
<dbReference type="Pfam" id="PF02687">
    <property type="entry name" value="FtsX"/>
    <property type="match status" value="1"/>
</dbReference>
<dbReference type="PANTHER" id="PTHR43738">
    <property type="entry name" value="ABC TRANSPORTER, MEMBRANE PROTEIN"/>
    <property type="match status" value="1"/>
</dbReference>
<dbReference type="EMBL" id="JAOANI010000009">
    <property type="protein sequence ID" value="MCT7357826.1"/>
    <property type="molecule type" value="Genomic_DNA"/>
</dbReference>
<dbReference type="AlphaFoldDB" id="A0A9X3AFF6"/>
<reference evidence="9" key="2">
    <citation type="submission" date="2022-08" db="EMBL/GenBank/DDBJ databases">
        <authorList>
            <person name="Dong C."/>
        </authorList>
    </citation>
    <scope>NUCLEOTIDE SEQUENCE</scope>
    <source>
        <strain evidence="9">59MF3M-4</strain>
    </source>
</reference>